<accession>A0ABQ9Y3S3</accession>
<dbReference type="EMBL" id="JARBJD010000038">
    <property type="protein sequence ID" value="KAK2958393.1"/>
    <property type="molecule type" value="Genomic_DNA"/>
</dbReference>
<proteinExistence type="predicted"/>
<evidence type="ECO:0000313" key="2">
    <source>
        <dbReference type="Proteomes" id="UP001281761"/>
    </source>
</evidence>
<name>A0ABQ9Y3S3_9EUKA</name>
<reference evidence="1 2" key="1">
    <citation type="journal article" date="2022" name="bioRxiv">
        <title>Genomics of Preaxostyla Flagellates Illuminates Evolutionary Transitions and the Path Towards Mitochondrial Loss.</title>
        <authorList>
            <person name="Novak L.V.F."/>
            <person name="Treitli S.C."/>
            <person name="Pyrih J."/>
            <person name="Halakuc P."/>
            <person name="Pipaliya S.V."/>
            <person name="Vacek V."/>
            <person name="Brzon O."/>
            <person name="Soukal P."/>
            <person name="Eme L."/>
            <person name="Dacks J.B."/>
            <person name="Karnkowska A."/>
            <person name="Elias M."/>
            <person name="Hampl V."/>
        </authorList>
    </citation>
    <scope>NUCLEOTIDE SEQUENCE [LARGE SCALE GENOMIC DNA]</scope>
    <source>
        <strain evidence="1">NAU3</strain>
        <tissue evidence="1">Gut</tissue>
    </source>
</reference>
<comment type="caution">
    <text evidence="1">The sequence shown here is derived from an EMBL/GenBank/DDBJ whole genome shotgun (WGS) entry which is preliminary data.</text>
</comment>
<organism evidence="1 2">
    <name type="scientific">Blattamonas nauphoetae</name>
    <dbReference type="NCBI Taxonomy" id="2049346"/>
    <lineage>
        <taxon>Eukaryota</taxon>
        <taxon>Metamonada</taxon>
        <taxon>Preaxostyla</taxon>
        <taxon>Oxymonadida</taxon>
        <taxon>Blattamonas</taxon>
    </lineage>
</organism>
<dbReference type="Proteomes" id="UP001281761">
    <property type="component" value="Unassembled WGS sequence"/>
</dbReference>
<sequence>MEGNPTTISHPYRERQGVINELENNHSQCLNHIAKGHTDTSHPLFMFDNSTVSLSKLIFDCGCDGTAVAKVTSSEVVVSSSQIISNSLQTAFVVGTGLDGVGTSISVVDCSHISSTSFVLLPLVCTSTCPPTPSRDSSSTQTLSPDTIPPFLSVNGVALEISNVELILGTGPLLDFGKLTKSFDRSEKTDEGGISTALVGSVLRNVTSRGCSTEQLVLPRGLSQKLVGTSVTRCTSHLYGTGCLDINAFGSVGCVNTSFSHCSSNDEPTTFARKHFKDDGRYEYTEATTQIGRG</sequence>
<gene>
    <name evidence="1" type="ORF">BLNAU_6663</name>
</gene>
<protein>
    <submittedName>
        <fullName evidence="1">Uncharacterized protein</fullName>
    </submittedName>
</protein>
<evidence type="ECO:0000313" key="1">
    <source>
        <dbReference type="EMBL" id="KAK2958393.1"/>
    </source>
</evidence>
<keyword evidence="2" id="KW-1185">Reference proteome</keyword>